<dbReference type="OrthoDB" id="3647at2759"/>
<dbReference type="AlphaFoldDB" id="A0A0B4FG05"/>
<dbReference type="Gene3D" id="3.40.50.150">
    <property type="entry name" value="Vaccinia Virus protein VP39"/>
    <property type="match status" value="1"/>
</dbReference>
<keyword evidence="3" id="KW-1185">Reference proteome</keyword>
<feature type="non-terminal residue" evidence="2">
    <location>
        <position position="1"/>
    </location>
</feature>
<dbReference type="VEuPathDB" id="FungiDB:MAN_01897"/>
<dbReference type="Proteomes" id="UP000031186">
    <property type="component" value="Unassembled WGS sequence"/>
</dbReference>
<evidence type="ECO:0008006" key="4">
    <source>
        <dbReference type="Google" id="ProtNLM"/>
    </source>
</evidence>
<sequence length="238" mass="25821">MSDATTGINQAYFNKLAPDYDEKFQKTVGKLHEELQQRSDFLGVKPGGRLLDYACGTGLVSRALGADLSQCVGIDIAESMVERYNANAKANGLALDKRAAYLGNLFSPDDPSPAAFASPNFFNFDLAGVGLGFHHIDDCVLAAKRLSERLKPGGSLFIVDFVSHAPLDHGATSLGIRHHGFSEDQIRAIFDEAGVGNNFKFETMDEDISFDHAHGGNHMVRRVFFARGDKTASTTAHI</sequence>
<dbReference type="EMBL" id="AZNF01000002">
    <property type="protein sequence ID" value="KID69383.1"/>
    <property type="molecule type" value="Genomic_DNA"/>
</dbReference>
<dbReference type="SUPFAM" id="SSF53335">
    <property type="entry name" value="S-adenosyl-L-methionine-dependent methyltransferases"/>
    <property type="match status" value="1"/>
</dbReference>
<protein>
    <recommendedName>
        <fullName evidence="4">2-heptaprenyl-1,4-naphthoquinone methyltransferase</fullName>
    </recommendedName>
</protein>
<comment type="caution">
    <text evidence="2">The sequence shown here is derived from an EMBL/GenBank/DDBJ whole genome shotgun (WGS) entry which is preliminary data.</text>
</comment>
<dbReference type="PANTHER" id="PTHR43591:SF108">
    <property type="entry name" value="S-ADENOSYL-L-METHIONINE-DEPENDENT METHYLTRANSFERASE"/>
    <property type="match status" value="1"/>
</dbReference>
<accession>A0A0B4FG05</accession>
<dbReference type="Pfam" id="PF13489">
    <property type="entry name" value="Methyltransf_23"/>
    <property type="match status" value="1"/>
</dbReference>
<comment type="similarity">
    <text evidence="1">Belongs to the methyltransferase superfamily. LaeA methyltransferase family.</text>
</comment>
<name>A0A0B4FG05_METAF</name>
<reference evidence="2 3" key="1">
    <citation type="journal article" date="2014" name="Proc. Natl. Acad. Sci. U.S.A.">
        <title>Trajectory and genomic determinants of fungal-pathogen speciation and host adaptation.</title>
        <authorList>
            <person name="Hu X."/>
            <person name="Xiao G."/>
            <person name="Zheng P."/>
            <person name="Shang Y."/>
            <person name="Su Y."/>
            <person name="Zhang X."/>
            <person name="Liu X."/>
            <person name="Zhan S."/>
            <person name="St Leger R.J."/>
            <person name="Wang C."/>
        </authorList>
    </citation>
    <scope>NUCLEOTIDE SEQUENCE [LARGE SCALE GENOMIC DNA]</scope>
    <source>
        <strain evidence="2 3">ARSEF 549</strain>
    </source>
</reference>
<gene>
    <name evidence="2" type="ORF">MAN_01897</name>
</gene>
<proteinExistence type="inferred from homology"/>
<organism evidence="2 3">
    <name type="scientific">Metarhizium anisopliae (strain ARSEF 549)</name>
    <dbReference type="NCBI Taxonomy" id="3151832"/>
    <lineage>
        <taxon>Eukaryota</taxon>
        <taxon>Fungi</taxon>
        <taxon>Dikarya</taxon>
        <taxon>Ascomycota</taxon>
        <taxon>Pezizomycotina</taxon>
        <taxon>Sordariomycetes</taxon>
        <taxon>Hypocreomycetidae</taxon>
        <taxon>Hypocreales</taxon>
        <taxon>Clavicipitaceae</taxon>
        <taxon>Metarhizium</taxon>
    </lineage>
</organism>
<evidence type="ECO:0000313" key="3">
    <source>
        <dbReference type="Proteomes" id="UP000031186"/>
    </source>
</evidence>
<evidence type="ECO:0000256" key="1">
    <source>
        <dbReference type="ARBA" id="ARBA00038158"/>
    </source>
</evidence>
<dbReference type="HOGENOM" id="CLU_037990_1_0_1"/>
<dbReference type="CDD" id="cd02440">
    <property type="entry name" value="AdoMet_MTases"/>
    <property type="match status" value="1"/>
</dbReference>
<dbReference type="InterPro" id="IPR029063">
    <property type="entry name" value="SAM-dependent_MTases_sf"/>
</dbReference>
<dbReference type="PANTHER" id="PTHR43591">
    <property type="entry name" value="METHYLTRANSFERASE"/>
    <property type="match status" value="1"/>
</dbReference>
<evidence type="ECO:0000313" key="2">
    <source>
        <dbReference type="EMBL" id="KID69383.1"/>
    </source>
</evidence>